<evidence type="ECO:0000313" key="9">
    <source>
        <dbReference type="Proteomes" id="UP000320876"/>
    </source>
</evidence>
<dbReference type="SUPFAM" id="SSF52540">
    <property type="entry name" value="P-loop containing nucleoside triphosphate hydrolases"/>
    <property type="match status" value="1"/>
</dbReference>
<dbReference type="PROSITE" id="PS00211">
    <property type="entry name" value="ABC_TRANSPORTER_1"/>
    <property type="match status" value="1"/>
</dbReference>
<dbReference type="PANTHER" id="PTHR42711:SF5">
    <property type="entry name" value="ABC TRANSPORTER ATP-BINDING PROTEIN NATA"/>
    <property type="match status" value="1"/>
</dbReference>
<dbReference type="Pfam" id="PF13732">
    <property type="entry name" value="DrrA1-3_C"/>
    <property type="match status" value="1"/>
</dbReference>
<organism evidence="8 9">
    <name type="scientific">Amycolatopsis cihanbeyliensis</name>
    <dbReference type="NCBI Taxonomy" id="1128664"/>
    <lineage>
        <taxon>Bacteria</taxon>
        <taxon>Bacillati</taxon>
        <taxon>Actinomycetota</taxon>
        <taxon>Actinomycetes</taxon>
        <taxon>Pseudonocardiales</taxon>
        <taxon>Pseudonocardiaceae</taxon>
        <taxon>Amycolatopsis</taxon>
    </lineage>
</organism>
<dbReference type="PANTHER" id="PTHR42711">
    <property type="entry name" value="ABC TRANSPORTER ATP-BINDING PROTEIN"/>
    <property type="match status" value="1"/>
</dbReference>
<name>A0A542DGI1_AMYCI</name>
<dbReference type="InterPro" id="IPR050763">
    <property type="entry name" value="ABC_transporter_ATP-binding"/>
</dbReference>
<keyword evidence="4" id="KW-0547">Nucleotide-binding</keyword>
<evidence type="ECO:0000313" key="8">
    <source>
        <dbReference type="EMBL" id="TQJ02189.1"/>
    </source>
</evidence>
<dbReference type="GO" id="GO:0005524">
    <property type="term" value="F:ATP binding"/>
    <property type="evidence" value="ECO:0007669"/>
    <property type="project" value="UniProtKB-KW"/>
</dbReference>
<comment type="subcellular location">
    <subcellularLocation>
        <location evidence="1">Cell membrane</location>
        <topology evidence="1">Peripheral membrane protein</topology>
    </subcellularLocation>
</comment>
<comment type="caution">
    <text evidence="8">The sequence shown here is derived from an EMBL/GenBank/DDBJ whole genome shotgun (WGS) entry which is preliminary data.</text>
</comment>
<comment type="similarity">
    <text evidence="2">Belongs to the ABC transporter superfamily.</text>
</comment>
<dbReference type="GO" id="GO:0005886">
    <property type="term" value="C:plasma membrane"/>
    <property type="evidence" value="ECO:0007669"/>
    <property type="project" value="UniProtKB-SubCell"/>
</dbReference>
<dbReference type="InterPro" id="IPR003439">
    <property type="entry name" value="ABC_transporter-like_ATP-bd"/>
</dbReference>
<dbReference type="GO" id="GO:0046677">
    <property type="term" value="P:response to antibiotic"/>
    <property type="evidence" value="ECO:0007669"/>
    <property type="project" value="UniProtKB-KW"/>
</dbReference>
<keyword evidence="3" id="KW-0813">Transport</keyword>
<dbReference type="InterPro" id="IPR027417">
    <property type="entry name" value="P-loop_NTPase"/>
</dbReference>
<evidence type="ECO:0000256" key="1">
    <source>
        <dbReference type="ARBA" id="ARBA00004202"/>
    </source>
</evidence>
<evidence type="ECO:0000256" key="3">
    <source>
        <dbReference type="ARBA" id="ARBA00022448"/>
    </source>
</evidence>
<dbReference type="Pfam" id="PF00005">
    <property type="entry name" value="ABC_tran"/>
    <property type="match status" value="1"/>
</dbReference>
<protein>
    <submittedName>
        <fullName evidence="8">ABC-2 type transport system ATP-binding protein</fullName>
    </submittedName>
</protein>
<dbReference type="OrthoDB" id="9804819at2"/>
<dbReference type="CDD" id="cd03230">
    <property type="entry name" value="ABC_DR_subfamily_A"/>
    <property type="match status" value="1"/>
</dbReference>
<dbReference type="Gene3D" id="3.40.50.300">
    <property type="entry name" value="P-loop containing nucleotide triphosphate hydrolases"/>
    <property type="match status" value="1"/>
</dbReference>
<dbReference type="Proteomes" id="UP000320876">
    <property type="component" value="Unassembled WGS sequence"/>
</dbReference>
<evidence type="ECO:0000259" key="7">
    <source>
        <dbReference type="PROSITE" id="PS50893"/>
    </source>
</evidence>
<evidence type="ECO:0000256" key="2">
    <source>
        <dbReference type="ARBA" id="ARBA00005417"/>
    </source>
</evidence>
<evidence type="ECO:0000256" key="6">
    <source>
        <dbReference type="ARBA" id="ARBA00023251"/>
    </source>
</evidence>
<keyword evidence="5 8" id="KW-0067">ATP-binding</keyword>
<evidence type="ECO:0000256" key="5">
    <source>
        <dbReference type="ARBA" id="ARBA00022840"/>
    </source>
</evidence>
<dbReference type="SMART" id="SM00382">
    <property type="entry name" value="AAA"/>
    <property type="match status" value="1"/>
</dbReference>
<proteinExistence type="inferred from homology"/>
<gene>
    <name evidence="8" type="ORF">FB471_1908</name>
</gene>
<feature type="domain" description="ABC transporter" evidence="7">
    <location>
        <begin position="24"/>
        <end position="249"/>
    </location>
</feature>
<dbReference type="InterPro" id="IPR017871">
    <property type="entry name" value="ABC_transporter-like_CS"/>
</dbReference>
<dbReference type="AlphaFoldDB" id="A0A542DGI1"/>
<dbReference type="PROSITE" id="PS50893">
    <property type="entry name" value="ABC_TRANSPORTER_2"/>
    <property type="match status" value="1"/>
</dbReference>
<sequence>MPAPDHSSDPESDPAAADVATYAIHVSDLVKTFGDTRALDGLNLGARTGEVHGFLGPNGAGKSTAIRILLGLLRKDSGRARLLGADPWRDAVPLHRRLAYVPGDVSLWPNLSGGEAIDLLGELRGGLNERWRRDLVQRFNLDPGKRMRTYSKGNRQKVALVAAFASDVELYILDEPTSGLDPLMESVFQDCVRELRDAGRTILLSSHILAEVEQLCDRVSIIREGRTVESGSLAQLRHLTRTAISVETARPLSGLEDLAGVHNLRQEGDRAEFEVDAAELAEVHRHLARFEVRALSSAPPTLEELFLRHYGDELAAEPETAGTA</sequence>
<reference evidence="8 9" key="1">
    <citation type="submission" date="2019-06" db="EMBL/GenBank/DDBJ databases">
        <title>Sequencing the genomes of 1000 actinobacteria strains.</title>
        <authorList>
            <person name="Klenk H.-P."/>
        </authorList>
    </citation>
    <scope>NUCLEOTIDE SEQUENCE [LARGE SCALE GENOMIC DNA]</scope>
    <source>
        <strain evidence="8 9">DSM 45679</strain>
    </source>
</reference>
<dbReference type="GO" id="GO:0016887">
    <property type="term" value="F:ATP hydrolysis activity"/>
    <property type="evidence" value="ECO:0007669"/>
    <property type="project" value="InterPro"/>
</dbReference>
<evidence type="ECO:0000256" key="4">
    <source>
        <dbReference type="ARBA" id="ARBA00022741"/>
    </source>
</evidence>
<dbReference type="EMBL" id="VFML01000001">
    <property type="protein sequence ID" value="TQJ02189.1"/>
    <property type="molecule type" value="Genomic_DNA"/>
</dbReference>
<keyword evidence="6" id="KW-0046">Antibiotic resistance</keyword>
<dbReference type="InterPro" id="IPR025302">
    <property type="entry name" value="DrrA1/2-like_C"/>
</dbReference>
<keyword evidence="9" id="KW-1185">Reference proteome</keyword>
<dbReference type="InterPro" id="IPR003593">
    <property type="entry name" value="AAA+_ATPase"/>
</dbReference>
<accession>A0A542DGI1</accession>